<dbReference type="AlphaFoldDB" id="A0A642V6Z9"/>
<dbReference type="VEuPathDB" id="FungiDB:TRICI_004096"/>
<keyword evidence="7 13" id="KW-0479">Metal-binding</keyword>
<evidence type="ECO:0000256" key="10">
    <source>
        <dbReference type="ARBA" id="ARBA00022918"/>
    </source>
</evidence>
<dbReference type="GO" id="GO:0042162">
    <property type="term" value="F:telomeric DNA binding"/>
    <property type="evidence" value="ECO:0007669"/>
    <property type="project" value="TreeGrafter"/>
</dbReference>
<dbReference type="GO" id="GO:0007004">
    <property type="term" value="P:telomere maintenance via telomerase"/>
    <property type="evidence" value="ECO:0007669"/>
    <property type="project" value="TreeGrafter"/>
</dbReference>
<feature type="transmembrane region" description="Helical" evidence="14">
    <location>
        <begin position="411"/>
        <end position="432"/>
    </location>
</feature>
<evidence type="ECO:0000256" key="5">
    <source>
        <dbReference type="ARBA" id="ARBA00022679"/>
    </source>
</evidence>
<evidence type="ECO:0000256" key="8">
    <source>
        <dbReference type="ARBA" id="ARBA00022842"/>
    </source>
</evidence>
<keyword evidence="5 13" id="KW-0808">Transferase</keyword>
<dbReference type="PROSITE" id="PS50878">
    <property type="entry name" value="RT_POL"/>
    <property type="match status" value="1"/>
</dbReference>
<organism evidence="16 17">
    <name type="scientific">Trichomonascus ciferrii</name>
    <dbReference type="NCBI Taxonomy" id="44093"/>
    <lineage>
        <taxon>Eukaryota</taxon>
        <taxon>Fungi</taxon>
        <taxon>Dikarya</taxon>
        <taxon>Ascomycota</taxon>
        <taxon>Saccharomycotina</taxon>
        <taxon>Dipodascomycetes</taxon>
        <taxon>Dipodascales</taxon>
        <taxon>Trichomonascaceae</taxon>
        <taxon>Trichomonascus</taxon>
        <taxon>Trichomonascus ciferrii complex</taxon>
    </lineage>
</organism>
<evidence type="ECO:0000256" key="1">
    <source>
        <dbReference type="ARBA" id="ARBA00008001"/>
    </source>
</evidence>
<dbReference type="InterPro" id="IPR043502">
    <property type="entry name" value="DNA/RNA_pol_sf"/>
</dbReference>
<keyword evidence="6 13" id="KW-0548">Nucleotidyltransferase</keyword>
<evidence type="ECO:0000256" key="13">
    <source>
        <dbReference type="RuleBase" id="RU365061"/>
    </source>
</evidence>
<keyword evidence="14" id="KW-0812">Transmembrane</keyword>
<evidence type="ECO:0000256" key="14">
    <source>
        <dbReference type="SAM" id="Phobius"/>
    </source>
</evidence>
<dbReference type="Pfam" id="PF12009">
    <property type="entry name" value="Telomerase_RBD"/>
    <property type="match status" value="1"/>
</dbReference>
<proteinExistence type="inferred from homology"/>
<dbReference type="Gene3D" id="3.30.70.2630">
    <property type="match status" value="1"/>
</dbReference>
<dbReference type="Pfam" id="PF00078">
    <property type="entry name" value="RVT_1"/>
    <property type="match status" value="1"/>
</dbReference>
<dbReference type="InterPro" id="IPR021891">
    <property type="entry name" value="Telomerase_RBD"/>
</dbReference>
<dbReference type="OrthoDB" id="289721at2759"/>
<evidence type="ECO:0000256" key="7">
    <source>
        <dbReference type="ARBA" id="ARBA00022723"/>
    </source>
</evidence>
<keyword evidence="8 13" id="KW-0460">Magnesium</keyword>
<dbReference type="GO" id="GO:0000781">
    <property type="term" value="C:chromosome, telomeric region"/>
    <property type="evidence" value="ECO:0007669"/>
    <property type="project" value="UniProtKB-SubCell"/>
</dbReference>
<evidence type="ECO:0000256" key="3">
    <source>
        <dbReference type="ARBA" id="ARBA00016182"/>
    </source>
</evidence>
<keyword evidence="11 13" id="KW-0539">Nucleus</keyword>
<dbReference type="GO" id="GO:0046872">
    <property type="term" value="F:metal ion binding"/>
    <property type="evidence" value="ECO:0007669"/>
    <property type="project" value="UniProtKB-KW"/>
</dbReference>
<dbReference type="SMART" id="SM00975">
    <property type="entry name" value="Telomerase_RBD"/>
    <property type="match status" value="1"/>
</dbReference>
<dbReference type="PRINTS" id="PR01365">
    <property type="entry name" value="TELOMERASERT"/>
</dbReference>
<name>A0A642V6Z9_9ASCO</name>
<gene>
    <name evidence="16" type="ORF">TRICI_004096</name>
</gene>
<evidence type="ECO:0000256" key="12">
    <source>
        <dbReference type="ARBA" id="ARBA00048173"/>
    </source>
</evidence>
<reference evidence="16" key="1">
    <citation type="journal article" date="2019" name="G3 (Bethesda)">
        <title>Genome Assemblies of Two Rare Opportunistic Yeast Pathogens: Diutina rugosa (syn. Candida rugosa) and Trichomonascus ciferrii (syn. Candida ciferrii).</title>
        <authorList>
            <person name="Mixao V."/>
            <person name="Saus E."/>
            <person name="Hansen A.P."/>
            <person name="Lass-Florl C."/>
            <person name="Gabaldon T."/>
        </authorList>
    </citation>
    <scope>NUCLEOTIDE SEQUENCE</scope>
    <source>
        <strain evidence="16">CBS 4856</strain>
    </source>
</reference>
<dbReference type="GO" id="GO:0070034">
    <property type="term" value="F:telomerase RNA binding"/>
    <property type="evidence" value="ECO:0007669"/>
    <property type="project" value="TreeGrafter"/>
</dbReference>
<dbReference type="PANTHER" id="PTHR12066:SF0">
    <property type="entry name" value="TELOMERASE REVERSE TRANSCRIPTASE"/>
    <property type="match status" value="1"/>
</dbReference>
<dbReference type="EMBL" id="SWFS01000307">
    <property type="protein sequence ID" value="KAA8910572.1"/>
    <property type="molecule type" value="Genomic_DNA"/>
</dbReference>
<protein>
    <recommendedName>
        <fullName evidence="3 13">Telomerase reverse transcriptase</fullName>
        <ecNumber evidence="2 13">2.7.7.49</ecNumber>
    </recommendedName>
    <alternativeName>
        <fullName evidence="13">Telomerase catalytic subunit</fullName>
    </alternativeName>
</protein>
<comment type="subcellular location">
    <subcellularLocation>
        <location evidence="13">Nucleus</location>
    </subcellularLocation>
    <subcellularLocation>
        <location evidence="13">Chromosome</location>
        <location evidence="13">Telomere</location>
    </subcellularLocation>
</comment>
<evidence type="ECO:0000259" key="15">
    <source>
        <dbReference type="PROSITE" id="PS50878"/>
    </source>
</evidence>
<evidence type="ECO:0000256" key="6">
    <source>
        <dbReference type="ARBA" id="ARBA00022695"/>
    </source>
</evidence>
<keyword evidence="14" id="KW-0472">Membrane</keyword>
<keyword evidence="17" id="KW-1185">Reference proteome</keyword>
<dbReference type="Proteomes" id="UP000761534">
    <property type="component" value="Unassembled WGS sequence"/>
</dbReference>
<comment type="caution">
    <text evidence="16">The sequence shown here is derived from an EMBL/GenBank/DDBJ whole genome shotgun (WGS) entry which is preliminary data.</text>
</comment>
<comment type="catalytic activity">
    <reaction evidence="12 13">
        <text>DNA(n) + a 2'-deoxyribonucleoside 5'-triphosphate = DNA(n+1) + diphosphate</text>
        <dbReference type="Rhea" id="RHEA:22508"/>
        <dbReference type="Rhea" id="RHEA-COMP:17339"/>
        <dbReference type="Rhea" id="RHEA-COMP:17340"/>
        <dbReference type="ChEBI" id="CHEBI:33019"/>
        <dbReference type="ChEBI" id="CHEBI:61560"/>
        <dbReference type="ChEBI" id="CHEBI:173112"/>
        <dbReference type="EC" id="2.7.7.49"/>
    </reaction>
</comment>
<dbReference type="GO" id="GO:0000333">
    <property type="term" value="C:telomerase catalytic core complex"/>
    <property type="evidence" value="ECO:0007669"/>
    <property type="project" value="TreeGrafter"/>
</dbReference>
<sequence>MDDRDAKRMETSLRAVFGRKQKVLKLSSYLKQQGNISFVISRRDPADYKRLLRMSFVIVEPSIMAKEFDADRDMEYSKIISPSNRQEAQSLSMLVKYIVEYCIANDISTPMKAGFVSNKEGKVESAECQNSSVSELTSLNKQSWELLFKRIGRRHICKLLLETIVFIPVKNKCGYVQLCGEYLDEFSKRQQKLQKLRIEKTRDPGLKLTEPEQKHLHLINAMRSVEVSKIAVFNLTLSSATYQKPHPIIINEDGKKVHTISTDQLSIKYLTSEDDGNKDLRLTPRCLAQLYHSVNARLLQFPFGEVLNTLCPISLNSSGKTIMGNKDGLPMRAVIDFCQTVVGRVIPFPVFGSKDNWKHVMDCVARFVRLRKYEVFPLVKAFEGLKIKDIPWLGRTDIKISRPDFFKRQRILLSVLHFIFAILLVRVIRAYLVVVEGPVNTIIYYREQVWHRVCSSEMANFKAKLEPVCPHYHIGISDPSLKNASRTSLGASRIKFLPKPGQGYRVISRLGGSAVDCPEWMSTLTEETSKQNAKKLGSIKYPSVNSRLNHVFLSLTTEAKDPAYLSARGPGVMDCFSQFPYKLASYKSSQPAASRFYSVKLDVCKAFDNIPTNLALDLARDLLSSPSYFFKLYNLLVMKNKHLYTSERTEAIPSDNPLSVSQISKIKNGGIVADKEVESVESRERLLDLLSEHLNNNLLYNDGKYYRQVVGIPQGSSLSSLLCDIVYDDFEKRHLTINPNTSMLFRYVDDFLFVSSNKMEAEDFLASMVRGFNEHGVSINPKKTVVNFTPESVAGEFTVAVYTEFVGRNINLDTLELGQDHTTSAAEYAVLYKQGPRVKISTIESKILQLSNYKLATKYIDLSLHSKGELIQSIDSCCRYLVGYLSFMLKRGSRKSFNSYRLGQFLCFISKKMAGLIATRNGQSLEHLKINTENICRKKMVKYLMKRQKLTQVAKIIENA</sequence>
<dbReference type="CDD" id="cd01648">
    <property type="entry name" value="TERT"/>
    <property type="match status" value="1"/>
</dbReference>
<evidence type="ECO:0000256" key="2">
    <source>
        <dbReference type="ARBA" id="ARBA00012493"/>
    </source>
</evidence>
<dbReference type="GO" id="GO:0003720">
    <property type="term" value="F:telomerase activity"/>
    <property type="evidence" value="ECO:0007669"/>
    <property type="project" value="InterPro"/>
</dbReference>
<dbReference type="InterPro" id="IPR003545">
    <property type="entry name" value="Telomerase_RT"/>
</dbReference>
<feature type="domain" description="Reverse transcriptase" evidence="15">
    <location>
        <begin position="478"/>
        <end position="810"/>
    </location>
</feature>
<keyword evidence="9 13" id="KW-0779">Telomere</keyword>
<accession>A0A642V6Z9</accession>
<evidence type="ECO:0000313" key="17">
    <source>
        <dbReference type="Proteomes" id="UP000761534"/>
    </source>
</evidence>
<keyword evidence="14" id="KW-1133">Transmembrane helix</keyword>
<evidence type="ECO:0000256" key="4">
    <source>
        <dbReference type="ARBA" id="ARBA00022454"/>
    </source>
</evidence>
<keyword evidence="10 13" id="KW-0695">RNA-directed DNA polymerase</keyword>
<keyword evidence="4 13" id="KW-0158">Chromosome</keyword>
<evidence type="ECO:0000256" key="11">
    <source>
        <dbReference type="ARBA" id="ARBA00023242"/>
    </source>
</evidence>
<comment type="similarity">
    <text evidence="1 13">Belongs to the reverse transcriptase family. Telomerase subfamily.</text>
</comment>
<evidence type="ECO:0000256" key="9">
    <source>
        <dbReference type="ARBA" id="ARBA00022895"/>
    </source>
</evidence>
<dbReference type="SUPFAM" id="SSF56672">
    <property type="entry name" value="DNA/RNA polymerases"/>
    <property type="match status" value="1"/>
</dbReference>
<dbReference type="InterPro" id="IPR000477">
    <property type="entry name" value="RT_dom"/>
</dbReference>
<comment type="function">
    <text evidence="13">Telomerase is a ribonucleoprotein enzyme essential for the replication of chromosome termini in most eukaryotes. It elongates telomeres. It is a reverse transcriptase that adds simple sequence repeats to chromosome ends by copying a template sequence within the RNA component of the enzyme.</text>
</comment>
<evidence type="ECO:0000313" key="16">
    <source>
        <dbReference type="EMBL" id="KAA8910572.1"/>
    </source>
</evidence>
<dbReference type="EC" id="2.7.7.49" evidence="2 13"/>
<dbReference type="PANTHER" id="PTHR12066">
    <property type="entry name" value="TELOMERASE REVERSE TRANSCRIPTASE"/>
    <property type="match status" value="1"/>
</dbReference>
<dbReference type="Gene3D" id="1.10.132.70">
    <property type="match status" value="1"/>
</dbReference>